<dbReference type="EMBL" id="UINC01011862">
    <property type="protein sequence ID" value="SVA52096.1"/>
    <property type="molecule type" value="Genomic_DNA"/>
</dbReference>
<dbReference type="Gene3D" id="1.50.10.20">
    <property type="match status" value="1"/>
</dbReference>
<sequence length="383" mass="42816">VSTKLNLTVLISSVFFLSINTFAVEKPVSQERIKDAIEKGAKFLYQNQNATGWWSDSELPALTGLALVALEMADVTKLDAKYESERRRAYDYLTSLAKPDGAIHDGRLINYNTACSLMALSMANEPRYRPLMEKARAYIAASQVDLGEKGKLDDPHDGGVGYNYKYDHSDMNNTLMAIEAMRMSESALRQKDPGKQPLKHDLDWKALDYFLASCQNLPERSDNPNLSNQPEDRGGFIYHPGESKAGEVVDEETKRAALRSYGSISYAGMMSFAYARIGKDDERVSAVIDWLGKNYTLNENPGMGQEGLYYYFHLMSKALTAQDVKTLKGPDAESINWKNELAAKLISLQNKDGSWKNPNKRWMEGDPNLATSYVLVAMSLLAN</sequence>
<name>A0A381WHV3_9ZZZZ</name>
<gene>
    <name evidence="1" type="ORF">METZ01_LOCUS104950</name>
</gene>
<feature type="non-terminal residue" evidence="1">
    <location>
        <position position="1"/>
    </location>
</feature>
<organism evidence="1">
    <name type="scientific">marine metagenome</name>
    <dbReference type="NCBI Taxonomy" id="408172"/>
    <lineage>
        <taxon>unclassified sequences</taxon>
        <taxon>metagenomes</taxon>
        <taxon>ecological metagenomes</taxon>
    </lineage>
</organism>
<evidence type="ECO:0008006" key="2">
    <source>
        <dbReference type="Google" id="ProtNLM"/>
    </source>
</evidence>
<dbReference type="InterPro" id="IPR008930">
    <property type="entry name" value="Terpenoid_cyclase/PrenylTrfase"/>
</dbReference>
<evidence type="ECO:0000313" key="1">
    <source>
        <dbReference type="EMBL" id="SVA52096.1"/>
    </source>
</evidence>
<proteinExistence type="predicted"/>
<accession>A0A381WHV3</accession>
<dbReference type="SUPFAM" id="SSF48239">
    <property type="entry name" value="Terpenoid cyclases/Protein prenyltransferases"/>
    <property type="match status" value="1"/>
</dbReference>
<dbReference type="AlphaFoldDB" id="A0A381WHV3"/>
<dbReference type="CDD" id="cd00688">
    <property type="entry name" value="ISOPREN_C2_like"/>
    <property type="match status" value="1"/>
</dbReference>
<reference evidence="1" key="1">
    <citation type="submission" date="2018-05" db="EMBL/GenBank/DDBJ databases">
        <authorList>
            <person name="Lanie J.A."/>
            <person name="Ng W.-L."/>
            <person name="Kazmierczak K.M."/>
            <person name="Andrzejewski T.M."/>
            <person name="Davidsen T.M."/>
            <person name="Wayne K.J."/>
            <person name="Tettelin H."/>
            <person name="Glass J.I."/>
            <person name="Rusch D."/>
            <person name="Podicherti R."/>
            <person name="Tsui H.-C.T."/>
            <person name="Winkler M.E."/>
        </authorList>
    </citation>
    <scope>NUCLEOTIDE SEQUENCE</scope>
</reference>
<protein>
    <recommendedName>
        <fullName evidence="2">Cycloartenol synthase</fullName>
    </recommendedName>
</protein>